<name>A0A0D3KMH1_EMIH1</name>
<dbReference type="RefSeq" id="XP_005789385.1">
    <property type="nucleotide sequence ID" value="XM_005789328.1"/>
</dbReference>
<keyword evidence="3" id="KW-1185">Reference proteome</keyword>
<evidence type="ECO:0000313" key="3">
    <source>
        <dbReference type="Proteomes" id="UP000013827"/>
    </source>
</evidence>
<sequence length="324" mass="32987">MALPWAWLLASDEGSACARWLRAIELAAPKAEGLPLHLSSSSSTGYRGVWPRDGRFQAQYRVDGRIRHVGAGFATAVEAAVAYARAVGRHQLPAPPAPHAPPAPPAVATEAEGLPLHLSSSSSTGYRGVYTSGGRFMAQRRVDGLAVCLGTGFATAVEAAVAYARAVAEAEAEESGGPATKDVLKRAGFEEWAAAEGEPSGKRQRRPSGKLAEARAAAKELAQAAARRAVDRTRRQHARTTPASSAGTGVKLEVAAPRAPGQPGAGSSAGTGVKLEMAAPRAPVQPGAGSSAGTGIKLEVAAPRAPGQLAAASSAGTGVKLEMT</sequence>
<dbReference type="HOGENOM" id="CLU_859038_0_0_1"/>
<protein>
    <recommendedName>
        <fullName evidence="4">AP2/ERF domain-containing protein</fullName>
    </recommendedName>
</protein>
<evidence type="ECO:0008006" key="4">
    <source>
        <dbReference type="Google" id="ProtNLM"/>
    </source>
</evidence>
<dbReference type="EnsemblProtists" id="EOD36956">
    <property type="protein sequence ID" value="EOD36956"/>
    <property type="gene ID" value="EMIHUDRAFT_98343"/>
</dbReference>
<feature type="region of interest" description="Disordered" evidence="1">
    <location>
        <begin position="191"/>
        <end position="251"/>
    </location>
</feature>
<dbReference type="PaxDb" id="2903-EOD36956"/>
<accession>A0A0D3KMH1</accession>
<reference evidence="3" key="1">
    <citation type="journal article" date="2013" name="Nature">
        <title>Pan genome of the phytoplankton Emiliania underpins its global distribution.</title>
        <authorList>
            <person name="Read B.A."/>
            <person name="Kegel J."/>
            <person name="Klute M.J."/>
            <person name="Kuo A."/>
            <person name="Lefebvre S.C."/>
            <person name="Maumus F."/>
            <person name="Mayer C."/>
            <person name="Miller J."/>
            <person name="Monier A."/>
            <person name="Salamov A."/>
            <person name="Young J."/>
            <person name="Aguilar M."/>
            <person name="Claverie J.M."/>
            <person name="Frickenhaus S."/>
            <person name="Gonzalez K."/>
            <person name="Herman E.K."/>
            <person name="Lin Y.C."/>
            <person name="Napier J."/>
            <person name="Ogata H."/>
            <person name="Sarno A.F."/>
            <person name="Shmutz J."/>
            <person name="Schroeder D."/>
            <person name="de Vargas C."/>
            <person name="Verret F."/>
            <person name="von Dassow P."/>
            <person name="Valentin K."/>
            <person name="Van de Peer Y."/>
            <person name="Wheeler G."/>
            <person name="Dacks J.B."/>
            <person name="Delwiche C.F."/>
            <person name="Dyhrman S.T."/>
            <person name="Glockner G."/>
            <person name="John U."/>
            <person name="Richards T."/>
            <person name="Worden A.Z."/>
            <person name="Zhang X."/>
            <person name="Grigoriev I.V."/>
            <person name="Allen A.E."/>
            <person name="Bidle K."/>
            <person name="Borodovsky M."/>
            <person name="Bowler C."/>
            <person name="Brownlee C."/>
            <person name="Cock J.M."/>
            <person name="Elias M."/>
            <person name="Gladyshev V.N."/>
            <person name="Groth M."/>
            <person name="Guda C."/>
            <person name="Hadaegh A."/>
            <person name="Iglesias-Rodriguez M.D."/>
            <person name="Jenkins J."/>
            <person name="Jones B.M."/>
            <person name="Lawson T."/>
            <person name="Leese F."/>
            <person name="Lindquist E."/>
            <person name="Lobanov A."/>
            <person name="Lomsadze A."/>
            <person name="Malik S.B."/>
            <person name="Marsh M.E."/>
            <person name="Mackinder L."/>
            <person name="Mock T."/>
            <person name="Mueller-Roeber B."/>
            <person name="Pagarete A."/>
            <person name="Parker M."/>
            <person name="Probert I."/>
            <person name="Quesneville H."/>
            <person name="Raines C."/>
            <person name="Rensing S.A."/>
            <person name="Riano-Pachon D.M."/>
            <person name="Richier S."/>
            <person name="Rokitta S."/>
            <person name="Shiraiwa Y."/>
            <person name="Soanes D.M."/>
            <person name="van der Giezen M."/>
            <person name="Wahlund T.M."/>
            <person name="Williams B."/>
            <person name="Wilson W."/>
            <person name="Wolfe G."/>
            <person name="Wurch L.L."/>
        </authorList>
    </citation>
    <scope>NUCLEOTIDE SEQUENCE</scope>
</reference>
<dbReference type="Proteomes" id="UP000013827">
    <property type="component" value="Unassembled WGS sequence"/>
</dbReference>
<evidence type="ECO:0000313" key="2">
    <source>
        <dbReference type="EnsemblProtists" id="EOD36956"/>
    </source>
</evidence>
<evidence type="ECO:0000256" key="1">
    <source>
        <dbReference type="SAM" id="MobiDB-lite"/>
    </source>
</evidence>
<reference evidence="2" key="2">
    <citation type="submission" date="2024-10" db="UniProtKB">
        <authorList>
            <consortium name="EnsemblProtists"/>
        </authorList>
    </citation>
    <scope>IDENTIFICATION</scope>
</reference>
<organism evidence="2 3">
    <name type="scientific">Emiliania huxleyi (strain CCMP1516)</name>
    <dbReference type="NCBI Taxonomy" id="280463"/>
    <lineage>
        <taxon>Eukaryota</taxon>
        <taxon>Haptista</taxon>
        <taxon>Haptophyta</taxon>
        <taxon>Prymnesiophyceae</taxon>
        <taxon>Isochrysidales</taxon>
        <taxon>Noelaerhabdaceae</taxon>
        <taxon>Emiliania</taxon>
    </lineage>
</organism>
<dbReference type="GeneID" id="17282226"/>
<dbReference type="KEGG" id="ehx:EMIHUDRAFT_98343"/>
<dbReference type="AlphaFoldDB" id="A0A0D3KMH1"/>
<proteinExistence type="predicted"/>